<keyword evidence="1" id="KW-1133">Transmembrane helix</keyword>
<reference evidence="2 3" key="1">
    <citation type="submission" date="2024-06" db="EMBL/GenBank/DDBJ databases">
        <title>Genomic Encyclopedia of Type Strains, Phase IV (KMG-IV): sequencing the most valuable type-strain genomes for metagenomic binning, comparative biology and taxonomic classification.</title>
        <authorList>
            <person name="Goeker M."/>
        </authorList>
    </citation>
    <scope>NUCLEOTIDE SEQUENCE [LARGE SCALE GENOMIC DNA]</scope>
    <source>
        <strain evidence="2 3">DSM 29492</strain>
    </source>
</reference>
<keyword evidence="1" id="KW-0812">Transmembrane</keyword>
<organism evidence="2 3">
    <name type="scientific">Blautia caecimuris</name>
    <dbReference type="NCBI Taxonomy" id="1796615"/>
    <lineage>
        <taxon>Bacteria</taxon>
        <taxon>Bacillati</taxon>
        <taxon>Bacillota</taxon>
        <taxon>Clostridia</taxon>
        <taxon>Lachnospirales</taxon>
        <taxon>Lachnospiraceae</taxon>
        <taxon>Blautia</taxon>
    </lineage>
</organism>
<gene>
    <name evidence="2" type="ORF">ABID24_002142</name>
</gene>
<feature type="transmembrane region" description="Helical" evidence="1">
    <location>
        <begin position="6"/>
        <end position="29"/>
    </location>
</feature>
<evidence type="ECO:0000256" key="1">
    <source>
        <dbReference type="SAM" id="Phobius"/>
    </source>
</evidence>
<dbReference type="RefSeq" id="WP_257464809.1">
    <property type="nucleotide sequence ID" value="NZ_BAABXP010000002.1"/>
</dbReference>
<dbReference type="EMBL" id="JBEPMJ010000015">
    <property type="protein sequence ID" value="MET3750889.1"/>
    <property type="molecule type" value="Genomic_DNA"/>
</dbReference>
<dbReference type="Proteomes" id="UP001549106">
    <property type="component" value="Unassembled WGS sequence"/>
</dbReference>
<keyword evidence="3" id="KW-1185">Reference proteome</keyword>
<evidence type="ECO:0000313" key="2">
    <source>
        <dbReference type="EMBL" id="MET3750889.1"/>
    </source>
</evidence>
<comment type="caution">
    <text evidence="2">The sequence shown here is derived from an EMBL/GenBank/DDBJ whole genome shotgun (WGS) entry which is preliminary data.</text>
</comment>
<keyword evidence="1" id="KW-0472">Membrane</keyword>
<evidence type="ECO:0000313" key="3">
    <source>
        <dbReference type="Proteomes" id="UP001549106"/>
    </source>
</evidence>
<protein>
    <recommendedName>
        <fullName evidence="4">DUF3789 domain-containing protein</fullName>
    </recommendedName>
</protein>
<name>A0ABV2M487_9FIRM</name>
<sequence length="44" mass="4736">MGAGVVMMAGGIVGMVVCMILLCILPGIFEKQRKKLLSEIENEI</sequence>
<evidence type="ECO:0008006" key="4">
    <source>
        <dbReference type="Google" id="ProtNLM"/>
    </source>
</evidence>
<accession>A0ABV2M487</accession>
<proteinExistence type="predicted"/>